<dbReference type="Proteomes" id="UP000237481">
    <property type="component" value="Unassembled WGS sequence"/>
</dbReference>
<sequence length="306" mass="33877">MSSRAHRRFSPDAANILFSRGPFASIIRDFSFRQGTVEPPGPGCWLHLYGAPAMAGLRTIPPSHRTALLARCSGGAMALGARFKTHHLLRLQPAARLRSVSVLCTASVSNWLESTQQPAKQQPRRLRRRPFRSCVRASTALSEPSTQNRTRMLPVPHGLPAEAAARTKRCSLQLRTRQAREGQTARKVVVADECHYLKTLAASHSKIRVKHPLARRGRHTSALRSCVPRVFPLRARLYPAPTWSSFKAAMVRRCSGGYDLGVAQEKVKIIISVTPCRLMATGVDGFQNFISILVKLGELFTAKETE</sequence>
<evidence type="ECO:0000313" key="1">
    <source>
        <dbReference type="EMBL" id="POR31295.1"/>
    </source>
</evidence>
<reference evidence="1 2" key="1">
    <citation type="submission" date="2018-01" db="EMBL/GenBank/DDBJ databases">
        <title>Harnessing the power of phylogenomics to disentangle the directionality and signatures of interkingdom host jumping in the parasitic fungal genus Tolypocladium.</title>
        <authorList>
            <person name="Quandt C.A."/>
            <person name="Patterson W."/>
            <person name="Spatafora J.W."/>
        </authorList>
    </citation>
    <scope>NUCLEOTIDE SEQUENCE [LARGE SCALE GENOMIC DNA]</scope>
    <source>
        <strain evidence="1 2">NRBC 100945</strain>
    </source>
</reference>
<proteinExistence type="predicted"/>
<gene>
    <name evidence="1" type="ORF">TPAR_08521</name>
</gene>
<protein>
    <submittedName>
        <fullName evidence="1">Uncharacterized protein</fullName>
    </submittedName>
</protein>
<accession>A0A2S4KME7</accession>
<keyword evidence="2" id="KW-1185">Reference proteome</keyword>
<name>A0A2S4KME7_9HYPO</name>
<comment type="caution">
    <text evidence="1">The sequence shown here is derived from an EMBL/GenBank/DDBJ whole genome shotgun (WGS) entry which is preliminary data.</text>
</comment>
<dbReference type="AlphaFoldDB" id="A0A2S4KME7"/>
<organism evidence="1 2">
    <name type="scientific">Tolypocladium paradoxum</name>
    <dbReference type="NCBI Taxonomy" id="94208"/>
    <lineage>
        <taxon>Eukaryota</taxon>
        <taxon>Fungi</taxon>
        <taxon>Dikarya</taxon>
        <taxon>Ascomycota</taxon>
        <taxon>Pezizomycotina</taxon>
        <taxon>Sordariomycetes</taxon>
        <taxon>Hypocreomycetidae</taxon>
        <taxon>Hypocreales</taxon>
        <taxon>Ophiocordycipitaceae</taxon>
        <taxon>Tolypocladium</taxon>
    </lineage>
</organism>
<dbReference type="EMBL" id="PKSG01001062">
    <property type="protein sequence ID" value="POR31295.1"/>
    <property type="molecule type" value="Genomic_DNA"/>
</dbReference>
<evidence type="ECO:0000313" key="2">
    <source>
        <dbReference type="Proteomes" id="UP000237481"/>
    </source>
</evidence>